<protein>
    <submittedName>
        <fullName evidence="3">Uncharacterized protein</fullName>
    </submittedName>
</protein>
<sequence length="255" mass="27909">MITTILICSCCYCTDIWSSKHINKDGKDVPCNNNEEDDNEELESVSNESYVKKSSHALCNEHNCYKHLNSVTFQFPTTTSSNTSPSNGYSYNSGTNGTVNCIHNYNKINDFNKGMDNCSNNIWKHPHNDLSFQNNLPPSCGGINGGGGGKTNNNIKCNSTSTCYSNCSRNSHTLSSSIVTTPNTNQPPTRSPSPTTNHISQNNNNLLPAVILPIPCFLQTHSPQLCHGIDCIYATKDYIQLGKMKSEDDIGVSAV</sequence>
<evidence type="ECO:0000313" key="2">
    <source>
        <dbReference type="Proteomes" id="UP000038045"/>
    </source>
</evidence>
<name>A0A0N4ZPT8_PARTI</name>
<dbReference type="AlphaFoldDB" id="A0A0N4ZPT8"/>
<dbReference type="WBParaSite" id="PTRK_0001054700.1">
    <property type="protein sequence ID" value="PTRK_0001054700.1"/>
    <property type="gene ID" value="PTRK_0001054700"/>
</dbReference>
<feature type="region of interest" description="Disordered" evidence="1">
    <location>
        <begin position="175"/>
        <end position="201"/>
    </location>
</feature>
<evidence type="ECO:0000313" key="3">
    <source>
        <dbReference type="WBParaSite" id="PTRK_0001054700.1"/>
    </source>
</evidence>
<reference evidence="3" key="1">
    <citation type="submission" date="2017-02" db="UniProtKB">
        <authorList>
            <consortium name="WormBaseParasite"/>
        </authorList>
    </citation>
    <scope>IDENTIFICATION</scope>
</reference>
<organism evidence="2 3">
    <name type="scientific">Parastrongyloides trichosuri</name>
    <name type="common">Possum-specific nematode worm</name>
    <dbReference type="NCBI Taxonomy" id="131310"/>
    <lineage>
        <taxon>Eukaryota</taxon>
        <taxon>Metazoa</taxon>
        <taxon>Ecdysozoa</taxon>
        <taxon>Nematoda</taxon>
        <taxon>Chromadorea</taxon>
        <taxon>Rhabditida</taxon>
        <taxon>Tylenchina</taxon>
        <taxon>Panagrolaimomorpha</taxon>
        <taxon>Strongyloidoidea</taxon>
        <taxon>Strongyloididae</taxon>
        <taxon>Parastrongyloides</taxon>
    </lineage>
</organism>
<dbReference type="Proteomes" id="UP000038045">
    <property type="component" value="Unplaced"/>
</dbReference>
<accession>A0A0N4ZPT8</accession>
<proteinExistence type="predicted"/>
<keyword evidence="2" id="KW-1185">Reference proteome</keyword>
<evidence type="ECO:0000256" key="1">
    <source>
        <dbReference type="SAM" id="MobiDB-lite"/>
    </source>
</evidence>